<dbReference type="AlphaFoldDB" id="A0A3R7H3D4"/>
<evidence type="ECO:0000313" key="8">
    <source>
        <dbReference type="Proteomes" id="UP000285883"/>
    </source>
</evidence>
<feature type="compositionally biased region" description="Low complexity" evidence="1">
    <location>
        <begin position="86"/>
        <end position="100"/>
    </location>
</feature>
<dbReference type="EMBL" id="MBDN02000006">
    <property type="protein sequence ID" value="RLN85621.1"/>
    <property type="molecule type" value="Genomic_DNA"/>
</dbReference>
<sequence>MLKSFLLAIILTATVTTSVKAVECAEGENQMSVESVEGVFCVAGEVCMATFSAGSCPLAQEGLPYGSYCGIVASGVYGCKTSVDPATTSETPSATPVVTSADTTEPETAEPLTDAPVIVAPSVECSEGSLTVSVQGLKNAYCVIEPACVSDISSGNCPGPQSGLHIVGSELVFCAPEPVCSGINYGNCPEIQDGLVQSSDCMIIDTGVYGCVFMAST</sequence>
<feature type="chain" id="PRO_5036092287" evidence="2">
    <location>
        <begin position="22"/>
        <end position="217"/>
    </location>
</feature>
<reference evidence="7 8" key="2">
    <citation type="submission" date="2018-07" db="EMBL/GenBank/DDBJ databases">
        <title>Genome sequencing of oomycete isolates from Chile give support for New Zealand origin for Phytophthora kernoviae and make available the first Nothophytophthora sp. genome.</title>
        <authorList>
            <person name="Studholme D.J."/>
            <person name="Sanfuentes E."/>
            <person name="Panda P."/>
            <person name="Hill R."/>
            <person name="Sambles C."/>
            <person name="Grant M."/>
            <person name="Williams N.M."/>
            <person name="Mcdougal R.L."/>
        </authorList>
    </citation>
    <scope>NUCLEOTIDE SEQUENCE [LARGE SCALE GENOMIC DNA]</scope>
    <source>
        <strain evidence="5">Chile2</strain>
        <strain evidence="6">Chile4</strain>
    </source>
</reference>
<feature type="signal peptide" evidence="2">
    <location>
        <begin position="1"/>
        <end position="21"/>
    </location>
</feature>
<comment type="caution">
    <text evidence="6">The sequence shown here is derived from an EMBL/GenBank/DDBJ whole genome shotgun (WGS) entry which is preliminary data.</text>
</comment>
<feature type="region of interest" description="Disordered" evidence="1">
    <location>
        <begin position="86"/>
        <end position="110"/>
    </location>
</feature>
<dbReference type="EMBL" id="MAYM02001578">
    <property type="protein sequence ID" value="RLN14579.1"/>
    <property type="molecule type" value="Genomic_DNA"/>
</dbReference>
<evidence type="ECO:0000313" key="5">
    <source>
        <dbReference type="EMBL" id="RLN14579.1"/>
    </source>
</evidence>
<evidence type="ECO:0000256" key="2">
    <source>
        <dbReference type="SAM" id="SignalP"/>
    </source>
</evidence>
<keyword evidence="2" id="KW-0732">Signal</keyword>
<evidence type="ECO:0000256" key="1">
    <source>
        <dbReference type="SAM" id="MobiDB-lite"/>
    </source>
</evidence>
<name>A0A3R7H3D4_9STRA</name>
<evidence type="ECO:0000313" key="7">
    <source>
        <dbReference type="Proteomes" id="UP000285624"/>
    </source>
</evidence>
<dbReference type="Proteomes" id="UP000285883">
    <property type="component" value="Unassembled WGS sequence"/>
</dbReference>
<evidence type="ECO:0000313" key="3">
    <source>
        <dbReference type="EMBL" id="KAG2532245.1"/>
    </source>
</evidence>
<protein>
    <submittedName>
        <fullName evidence="6">Uncharacterized protein</fullName>
    </submittedName>
</protein>
<reference evidence="3" key="3">
    <citation type="submission" date="2020-06" db="EMBL/GenBank/DDBJ databases">
        <authorList>
            <person name="Studholme D.J."/>
        </authorList>
    </citation>
    <scope>NUCLEOTIDE SEQUENCE</scope>
    <source>
        <strain evidence="3">NZFS 2646</strain>
        <strain evidence="4">NZFS 3630</strain>
    </source>
</reference>
<dbReference type="Proteomes" id="UP000785171">
    <property type="component" value="Unassembled WGS sequence"/>
</dbReference>
<dbReference type="EMBL" id="JPWU03000004">
    <property type="protein sequence ID" value="KAG2533281.1"/>
    <property type="molecule type" value="Genomic_DNA"/>
</dbReference>
<gene>
    <name evidence="5" type="ORF">BBI17_000421</name>
    <name evidence="6" type="ORF">BBO99_00000396</name>
    <name evidence="3" type="ORF">JM16_000446</name>
    <name evidence="4" type="ORF">JM18_000523</name>
</gene>
<keyword evidence="7" id="KW-1185">Reference proteome</keyword>
<dbReference type="Proteomes" id="UP000285624">
    <property type="component" value="Unassembled WGS sequence"/>
</dbReference>
<evidence type="ECO:0000313" key="4">
    <source>
        <dbReference type="EMBL" id="KAG2533281.1"/>
    </source>
</evidence>
<proteinExistence type="predicted"/>
<dbReference type="EMBL" id="JPWV03000005">
    <property type="protein sequence ID" value="KAG2532245.1"/>
    <property type="molecule type" value="Genomic_DNA"/>
</dbReference>
<reference evidence="3" key="1">
    <citation type="journal article" date="2015" name="Genom Data">
        <title>Genome sequences of six Phytophthora species associated with forests in New Zealand.</title>
        <authorList>
            <person name="Studholme D.J."/>
            <person name="McDougal R.L."/>
            <person name="Sambles C."/>
            <person name="Hansen E."/>
            <person name="Hardy G."/>
            <person name="Grant M."/>
            <person name="Ganley R.J."/>
            <person name="Williams N.M."/>
        </authorList>
    </citation>
    <scope>NUCLEOTIDE SEQUENCE</scope>
    <source>
        <strain evidence="3">NZFS 2646</strain>
        <strain evidence="4">NZFS 3630</strain>
    </source>
</reference>
<dbReference type="Proteomes" id="UP000792063">
    <property type="component" value="Unassembled WGS sequence"/>
</dbReference>
<evidence type="ECO:0000313" key="6">
    <source>
        <dbReference type="EMBL" id="RLN85621.1"/>
    </source>
</evidence>
<organism evidence="6 7">
    <name type="scientific">Phytophthora kernoviae</name>
    <dbReference type="NCBI Taxonomy" id="325452"/>
    <lineage>
        <taxon>Eukaryota</taxon>
        <taxon>Sar</taxon>
        <taxon>Stramenopiles</taxon>
        <taxon>Oomycota</taxon>
        <taxon>Peronosporomycetes</taxon>
        <taxon>Peronosporales</taxon>
        <taxon>Peronosporaceae</taxon>
        <taxon>Phytophthora</taxon>
    </lineage>
</organism>
<accession>A0A3R7H3D4</accession>